<dbReference type="PANTHER" id="PTHR11669">
    <property type="entry name" value="REPLICATION FACTOR C / DNA POLYMERASE III GAMMA-TAU SUBUNIT"/>
    <property type="match status" value="1"/>
</dbReference>
<dbReference type="Pfam" id="PF13177">
    <property type="entry name" value="DNA_pol3_delta2"/>
    <property type="match status" value="1"/>
</dbReference>
<dbReference type="PANTHER" id="PTHR11669:SF8">
    <property type="entry name" value="DNA POLYMERASE III SUBUNIT DELTA"/>
    <property type="match status" value="1"/>
</dbReference>
<dbReference type="Gene3D" id="3.40.50.300">
    <property type="entry name" value="P-loop containing nucleotide triphosphate hydrolases"/>
    <property type="match status" value="1"/>
</dbReference>
<gene>
    <name evidence="1" type="ORF">C0J27_02580</name>
</gene>
<dbReference type="EMBL" id="CP025544">
    <property type="protein sequence ID" value="AXK60619.1"/>
    <property type="molecule type" value="Genomic_DNA"/>
</dbReference>
<dbReference type="Proteomes" id="UP000254834">
    <property type="component" value="Chromosome"/>
</dbReference>
<organism evidence="1 2">
    <name type="scientific">Candidatus Chromulinivorax destructor</name>
    <dbReference type="NCBI Taxonomy" id="2066483"/>
    <lineage>
        <taxon>Bacteria</taxon>
        <taxon>Candidatus Babelota</taxon>
        <taxon>Candidatus Babeliae</taxon>
        <taxon>Candidatus Babeliales</taxon>
        <taxon>Candidatus Chromulinivoraceae</taxon>
        <taxon>Candidatus Chromulinivorax</taxon>
    </lineage>
</organism>
<name>A0A345ZBF2_9BACT</name>
<dbReference type="KEGG" id="cdes:C0J27_02580"/>
<dbReference type="InterPro" id="IPR050238">
    <property type="entry name" value="DNA_Rep/Repair_Clamp_Loader"/>
</dbReference>
<proteinExistence type="predicted"/>
<evidence type="ECO:0000313" key="2">
    <source>
        <dbReference type="Proteomes" id="UP000254834"/>
    </source>
</evidence>
<dbReference type="SUPFAM" id="SSF52540">
    <property type="entry name" value="P-loop containing nucleoside triphosphate hydrolases"/>
    <property type="match status" value="1"/>
</dbReference>
<accession>A0A345ZBF2</accession>
<sequence length="250" mass="29453">MNRPAHHPTHLWISDPQTLQAEVISLIQSKLCAHQACQQCVTCRQIKDKEHPWVIWLTPERSYSLDQIDEILHTASFKLDQGEYRFFILQQAERLTDHCSNRLLKTVEEPFEGYNFFFLTDRPEMLPLTIQSRCVVKKFQSQVDDTYKNLLHSFFTLQFNDPINFIKQVDSLDIKEQESRKLTDDLYNYWATELKRDLHNQDIQEHKAQGMVNVLQWAIKNPAMTGGSKIFWKNLYLSADYATKTKKALD</sequence>
<dbReference type="GO" id="GO:0006261">
    <property type="term" value="P:DNA-templated DNA replication"/>
    <property type="evidence" value="ECO:0007669"/>
    <property type="project" value="TreeGrafter"/>
</dbReference>
<keyword evidence="2" id="KW-1185">Reference proteome</keyword>
<protein>
    <recommendedName>
        <fullName evidence="3">DNA polymerase III subunit delta</fullName>
    </recommendedName>
</protein>
<evidence type="ECO:0000313" key="1">
    <source>
        <dbReference type="EMBL" id="AXK60619.1"/>
    </source>
</evidence>
<reference evidence="1 2" key="1">
    <citation type="submission" date="2017-12" db="EMBL/GenBank/DDBJ databases">
        <title>Chromulinavorax destructans is a abundant pathogen of dominant heterotrophic picoflagllates.</title>
        <authorList>
            <person name="Deeg C.M."/>
            <person name="Zimmer M."/>
            <person name="Suttle C.A."/>
        </authorList>
    </citation>
    <scope>NUCLEOTIDE SEQUENCE [LARGE SCALE GENOMIC DNA]</scope>
    <source>
        <strain evidence="1 2">SeV1</strain>
    </source>
</reference>
<dbReference type="AlphaFoldDB" id="A0A345ZBF2"/>
<evidence type="ECO:0008006" key="3">
    <source>
        <dbReference type="Google" id="ProtNLM"/>
    </source>
</evidence>
<dbReference type="InterPro" id="IPR027417">
    <property type="entry name" value="P-loop_NTPase"/>
</dbReference>
<dbReference type="OrthoDB" id="9810148at2"/>